<dbReference type="SUPFAM" id="SSF52540">
    <property type="entry name" value="P-loop containing nucleoside triphosphate hydrolases"/>
    <property type="match status" value="1"/>
</dbReference>
<evidence type="ECO:0000313" key="7">
    <source>
        <dbReference type="Proteomes" id="UP000003150"/>
    </source>
</evidence>
<dbReference type="InterPro" id="IPR051782">
    <property type="entry name" value="ABC_Transporter_VariousFunc"/>
</dbReference>
<evidence type="ECO:0000256" key="3">
    <source>
        <dbReference type="ARBA" id="ARBA00022840"/>
    </source>
</evidence>
<dbReference type="PANTHER" id="PTHR42939:SF1">
    <property type="entry name" value="ABC TRANSPORTER ATP-BINDING PROTEIN ALBC-RELATED"/>
    <property type="match status" value="1"/>
</dbReference>
<evidence type="ECO:0000259" key="5">
    <source>
        <dbReference type="PROSITE" id="PS50893"/>
    </source>
</evidence>
<dbReference type="InterPro" id="IPR027417">
    <property type="entry name" value="P-loop_NTPase"/>
</dbReference>
<feature type="region of interest" description="Disordered" evidence="4">
    <location>
        <begin position="223"/>
        <end position="285"/>
    </location>
</feature>
<proteinExistence type="predicted"/>
<gene>
    <name evidence="6" type="ORF">HMPREF0970_00217</name>
</gene>
<dbReference type="InterPro" id="IPR003593">
    <property type="entry name" value="AAA+_ATPase"/>
</dbReference>
<evidence type="ECO:0000256" key="4">
    <source>
        <dbReference type="SAM" id="MobiDB-lite"/>
    </source>
</evidence>
<dbReference type="HOGENOM" id="CLU_574448_0_0_11"/>
<keyword evidence="1" id="KW-0813">Transport</keyword>
<sequence>MTTQPPGAAQASPGLVHIEGLTKRYRSVAALQDFTLTLEAGHIVGLMGPNGCGKTTLLKILAGVLSDYEGSVTIDGHHPGPVSKSIVSYLPDADFLNPEWNARTAVTEYSRFFADFDADKAAAMVDFYGLPTTRPLSDMSKGMGEKLQIALIMARQARVYLLDEPISGVDPATRDVMLEGILREFNASSLLIMSTHLISDIEHFVDYALFMKEGRVFLRVTPTTCEPRGETPSTQSSGRSTADVRDTTLIRNPLQGSCRHTRPRDHRRGHRPVPRGRRAEHPRVERLRVEDHLHPVLRDSRRLPHRRNDRLLEDPLRPARVLHDEPAGLGILDFVGEDHQDLPRIPRRPGLRRWRHRRHRRRRRLPQGYEPRAVHGGHPWCPRGLPHLDAHRPGRCPGDLDAGCGGPDLCSHDDRGRGSLQSHGLRGADDRLHHPLLCQPGDWGRRYALPPAVHQPADRAVRRRHHVDLLHLDDG</sequence>
<dbReference type="AlphaFoldDB" id="D4TWA8"/>
<name>D4TWA8_9ACTO</name>
<dbReference type="InterPro" id="IPR003439">
    <property type="entry name" value="ABC_transporter-like_ATP-bd"/>
</dbReference>
<dbReference type="Pfam" id="PF00005">
    <property type="entry name" value="ABC_tran"/>
    <property type="match status" value="1"/>
</dbReference>
<protein>
    <submittedName>
        <fullName evidence="6">ABC transporter, ATP-binding protein</fullName>
    </submittedName>
</protein>
<reference evidence="6 7" key="1">
    <citation type="submission" date="2009-10" db="EMBL/GenBank/DDBJ databases">
        <authorList>
            <person name="Weinstock G."/>
            <person name="Sodergren E."/>
            <person name="Clifton S."/>
            <person name="Fulton L."/>
            <person name="Fulton B."/>
            <person name="Courtney L."/>
            <person name="Fronick C."/>
            <person name="Harrison M."/>
            <person name="Strong C."/>
            <person name="Farmer C."/>
            <person name="Delahaunty K."/>
            <person name="Markovic C."/>
            <person name="Hall O."/>
            <person name="Minx P."/>
            <person name="Tomlinson C."/>
            <person name="Mitreva M."/>
            <person name="Nelson J."/>
            <person name="Hou S."/>
            <person name="Wollam A."/>
            <person name="Pepin K.H."/>
            <person name="Johnson M."/>
            <person name="Bhonagiri V."/>
            <person name="Nash W.E."/>
            <person name="Warren W."/>
            <person name="Chinwalla A."/>
            <person name="Mardis E.R."/>
            <person name="Wilson R.K."/>
        </authorList>
    </citation>
    <scope>NUCLEOTIDE SEQUENCE [LARGE SCALE GENOMIC DNA]</scope>
    <source>
        <strain evidence="6 7">F0309</strain>
    </source>
</reference>
<dbReference type="EMBL" id="ACYT02000010">
    <property type="protein sequence ID" value="EFF80853.1"/>
    <property type="molecule type" value="Genomic_DNA"/>
</dbReference>
<dbReference type="CDD" id="cd03230">
    <property type="entry name" value="ABC_DR_subfamily_A"/>
    <property type="match status" value="1"/>
</dbReference>
<comment type="caution">
    <text evidence="6">The sequence shown here is derived from an EMBL/GenBank/DDBJ whole genome shotgun (WGS) entry which is preliminary data.</text>
</comment>
<feature type="compositionally biased region" description="Polar residues" evidence="4">
    <location>
        <begin position="231"/>
        <end position="240"/>
    </location>
</feature>
<keyword evidence="3 6" id="KW-0067">ATP-binding</keyword>
<dbReference type="Proteomes" id="UP000003150">
    <property type="component" value="Unassembled WGS sequence"/>
</dbReference>
<dbReference type="Gene3D" id="3.40.50.300">
    <property type="entry name" value="P-loop containing nucleotide triphosphate hydrolases"/>
    <property type="match status" value="1"/>
</dbReference>
<dbReference type="PANTHER" id="PTHR42939">
    <property type="entry name" value="ABC TRANSPORTER ATP-BINDING PROTEIN ALBC-RELATED"/>
    <property type="match status" value="1"/>
</dbReference>
<dbReference type="SMART" id="SM00382">
    <property type="entry name" value="AAA"/>
    <property type="match status" value="1"/>
</dbReference>
<organism evidence="6 7">
    <name type="scientific">Schaalia odontolytica F0309</name>
    <dbReference type="NCBI Taxonomy" id="649742"/>
    <lineage>
        <taxon>Bacteria</taxon>
        <taxon>Bacillati</taxon>
        <taxon>Actinomycetota</taxon>
        <taxon>Actinomycetes</taxon>
        <taxon>Actinomycetales</taxon>
        <taxon>Actinomycetaceae</taxon>
        <taxon>Schaalia</taxon>
    </lineage>
</organism>
<evidence type="ECO:0000313" key="6">
    <source>
        <dbReference type="EMBL" id="EFF80853.1"/>
    </source>
</evidence>
<evidence type="ECO:0000256" key="2">
    <source>
        <dbReference type="ARBA" id="ARBA00022741"/>
    </source>
</evidence>
<feature type="compositionally biased region" description="Basic residues" evidence="4">
    <location>
        <begin position="259"/>
        <end position="276"/>
    </location>
</feature>
<dbReference type="GO" id="GO:0016887">
    <property type="term" value="F:ATP hydrolysis activity"/>
    <property type="evidence" value="ECO:0007669"/>
    <property type="project" value="InterPro"/>
</dbReference>
<dbReference type="GO" id="GO:0005524">
    <property type="term" value="F:ATP binding"/>
    <property type="evidence" value="ECO:0007669"/>
    <property type="project" value="UniProtKB-KW"/>
</dbReference>
<dbReference type="PROSITE" id="PS50893">
    <property type="entry name" value="ABC_TRANSPORTER_2"/>
    <property type="match status" value="1"/>
</dbReference>
<accession>D4TWA8</accession>
<evidence type="ECO:0000256" key="1">
    <source>
        <dbReference type="ARBA" id="ARBA00022448"/>
    </source>
</evidence>
<feature type="domain" description="ABC transporter" evidence="5">
    <location>
        <begin position="16"/>
        <end position="238"/>
    </location>
</feature>
<keyword evidence="2" id="KW-0547">Nucleotide-binding</keyword>